<reference evidence="2 3" key="1">
    <citation type="submission" date="2019-07" db="EMBL/GenBank/DDBJ databases">
        <authorList>
            <person name="Huq M.A."/>
        </authorList>
    </citation>
    <scope>NUCLEOTIDE SEQUENCE [LARGE SCALE GENOMIC DNA]</scope>
    <source>
        <strain evidence="2 3">MAH-19</strain>
    </source>
</reference>
<keyword evidence="1" id="KW-1277">Toxin-antitoxin system</keyword>
<comment type="caution">
    <text evidence="2">The sequence shown here is derived from an EMBL/GenBank/DDBJ whole genome shotgun (WGS) entry which is preliminary data.</text>
</comment>
<dbReference type="Pfam" id="PF05016">
    <property type="entry name" value="ParE_toxin"/>
    <property type="match status" value="1"/>
</dbReference>
<dbReference type="Proteomes" id="UP000318733">
    <property type="component" value="Unassembled WGS sequence"/>
</dbReference>
<dbReference type="InterPro" id="IPR035093">
    <property type="entry name" value="RelE/ParE_toxin_dom_sf"/>
</dbReference>
<name>A0A556MXL5_9SPHI</name>
<accession>A0A556MXL5</accession>
<dbReference type="SUPFAM" id="SSF143011">
    <property type="entry name" value="RelE-like"/>
    <property type="match status" value="1"/>
</dbReference>
<organism evidence="2 3">
    <name type="scientific">Mucilaginibacter corticis</name>
    <dbReference type="NCBI Taxonomy" id="2597670"/>
    <lineage>
        <taxon>Bacteria</taxon>
        <taxon>Pseudomonadati</taxon>
        <taxon>Bacteroidota</taxon>
        <taxon>Sphingobacteriia</taxon>
        <taxon>Sphingobacteriales</taxon>
        <taxon>Sphingobacteriaceae</taxon>
        <taxon>Mucilaginibacter</taxon>
    </lineage>
</organism>
<evidence type="ECO:0000313" key="2">
    <source>
        <dbReference type="EMBL" id="TSJ44674.1"/>
    </source>
</evidence>
<protein>
    <recommendedName>
        <fullName evidence="4">Type II toxin-antitoxin system RelE/ParE family toxin</fullName>
    </recommendedName>
</protein>
<evidence type="ECO:0008006" key="4">
    <source>
        <dbReference type="Google" id="ProtNLM"/>
    </source>
</evidence>
<gene>
    <name evidence="2" type="ORF">FO440_08665</name>
</gene>
<sequence length="70" mass="8714">MCYRTRRCIFLTVENLIENYNIYPTDKYKKDNDGTYHAFEIDEYRISYRVKNNQIKILRIRHTSRKISKY</sequence>
<dbReference type="Gene3D" id="3.30.2310.20">
    <property type="entry name" value="RelE-like"/>
    <property type="match status" value="1"/>
</dbReference>
<proteinExistence type="predicted"/>
<evidence type="ECO:0000313" key="3">
    <source>
        <dbReference type="Proteomes" id="UP000318733"/>
    </source>
</evidence>
<dbReference type="InterPro" id="IPR007712">
    <property type="entry name" value="RelE/ParE_toxin"/>
</dbReference>
<evidence type="ECO:0000256" key="1">
    <source>
        <dbReference type="ARBA" id="ARBA00022649"/>
    </source>
</evidence>
<dbReference type="OrthoDB" id="962256at2"/>
<keyword evidence="3" id="KW-1185">Reference proteome</keyword>
<dbReference type="AlphaFoldDB" id="A0A556MXL5"/>
<dbReference type="EMBL" id="VLPK01000001">
    <property type="protein sequence ID" value="TSJ44674.1"/>
    <property type="molecule type" value="Genomic_DNA"/>
</dbReference>